<proteinExistence type="predicted"/>
<evidence type="ECO:0000313" key="1">
    <source>
        <dbReference type="EMBL" id="OHA60786.1"/>
    </source>
</evidence>
<reference evidence="1 2" key="1">
    <citation type="journal article" date="2016" name="Nat. Commun.">
        <title>Thousands of microbial genomes shed light on interconnected biogeochemical processes in an aquifer system.</title>
        <authorList>
            <person name="Anantharaman K."/>
            <person name="Brown C.T."/>
            <person name="Hug L.A."/>
            <person name="Sharon I."/>
            <person name="Castelle C.J."/>
            <person name="Probst A.J."/>
            <person name="Thomas B.C."/>
            <person name="Singh A."/>
            <person name="Wilkins M.J."/>
            <person name="Karaoz U."/>
            <person name="Brodie E.L."/>
            <person name="Williams K.H."/>
            <person name="Hubbard S.S."/>
            <person name="Banfield J.F."/>
        </authorList>
    </citation>
    <scope>NUCLEOTIDE SEQUENCE [LARGE SCALE GENOMIC DNA]</scope>
</reference>
<protein>
    <submittedName>
        <fullName evidence="1">Uncharacterized protein</fullName>
    </submittedName>
</protein>
<accession>A0A1G2QJR3</accession>
<sequence>MIVAGTIGMIMTATIATTGIGHPTVRHTALGTIIIVRVTVGNPITITTIATDNCLFSKPSCLVQIQLGGFFIDKKPHPSPLPEGEGKQITPFSLGEVAGGWSLYFLIQYSNEARGEGR</sequence>
<name>A0A1G2QJR3_9BACT</name>
<dbReference type="STRING" id="1802440.A2569_03395"/>
<evidence type="ECO:0000313" key="2">
    <source>
        <dbReference type="Proteomes" id="UP000177090"/>
    </source>
</evidence>
<organism evidence="1 2">
    <name type="scientific">Candidatus Vogelbacteria bacterium RIFOXYD1_FULL_51_18</name>
    <dbReference type="NCBI Taxonomy" id="1802440"/>
    <lineage>
        <taxon>Bacteria</taxon>
        <taxon>Candidatus Vogeliibacteriota</taxon>
    </lineage>
</organism>
<dbReference type="AlphaFoldDB" id="A0A1G2QJR3"/>
<gene>
    <name evidence="1" type="ORF">A2569_03395</name>
</gene>
<dbReference type="Proteomes" id="UP000177090">
    <property type="component" value="Unassembled WGS sequence"/>
</dbReference>
<dbReference type="EMBL" id="MHTL01000009">
    <property type="protein sequence ID" value="OHA60786.1"/>
    <property type="molecule type" value="Genomic_DNA"/>
</dbReference>
<comment type="caution">
    <text evidence="1">The sequence shown here is derived from an EMBL/GenBank/DDBJ whole genome shotgun (WGS) entry which is preliminary data.</text>
</comment>